<evidence type="ECO:0000313" key="2">
    <source>
        <dbReference type="EMBL" id="KAF2068213.1"/>
    </source>
</evidence>
<proteinExistence type="predicted"/>
<protein>
    <recommendedName>
        <fullName evidence="1">DUF7743 domain-containing protein</fullName>
    </recommendedName>
</protein>
<evidence type="ECO:0000313" key="3">
    <source>
        <dbReference type="Proteomes" id="UP000695562"/>
    </source>
</evidence>
<dbReference type="InterPro" id="IPR056645">
    <property type="entry name" value="DUF7743"/>
</dbReference>
<feature type="non-terminal residue" evidence="2">
    <location>
        <position position="1"/>
    </location>
</feature>
<dbReference type="EMBL" id="AJWJ01001129">
    <property type="protein sequence ID" value="KAF2068213.1"/>
    <property type="molecule type" value="Genomic_DNA"/>
</dbReference>
<gene>
    <name evidence="2" type="ORF">CYY_010461</name>
</gene>
<accession>A0A8J4PJT4</accession>
<dbReference type="PANTHER" id="PTHR31378:SF29">
    <property type="entry name" value="EGF-LIKE DOMAIN-CONTAINING PROTEIN-RELATED"/>
    <property type="match status" value="1"/>
</dbReference>
<comment type="caution">
    <text evidence="2">The sequence shown here is derived from an EMBL/GenBank/DDBJ whole genome shotgun (WGS) entry which is preliminary data.</text>
</comment>
<feature type="domain" description="DUF7743" evidence="1">
    <location>
        <begin position="383"/>
        <end position="489"/>
    </location>
</feature>
<organism evidence="2 3">
    <name type="scientific">Polysphondylium violaceum</name>
    <dbReference type="NCBI Taxonomy" id="133409"/>
    <lineage>
        <taxon>Eukaryota</taxon>
        <taxon>Amoebozoa</taxon>
        <taxon>Evosea</taxon>
        <taxon>Eumycetozoa</taxon>
        <taxon>Dictyostelia</taxon>
        <taxon>Dictyosteliales</taxon>
        <taxon>Dictyosteliaceae</taxon>
        <taxon>Polysphondylium</taxon>
    </lineage>
</organism>
<keyword evidence="3" id="KW-1185">Reference proteome</keyword>
<dbReference type="Proteomes" id="UP000695562">
    <property type="component" value="Unassembled WGS sequence"/>
</dbReference>
<dbReference type="AlphaFoldDB" id="A0A8J4PJT4"/>
<sequence length="592" mass="66100">MVPSYPLDADYCINTAYYLIDLNGRTDIYSITGTTKFKNATHILQSAFELVNIGIMNHQHSLTFYLDPNFQTSFQLTNIATSNCEAVPYPLKIDLKHIPQTYNEVPMLNSLTYKPNLSPNIKIGAMDFKTKSGPFTTGSNILSNGYFQVSFSYDPLSNSSSTDQTITFSSLGNVTDVTLSSFLNQYYPPGNIGSVNFYPSCGADKKKSDTNIVLIETTGNPIYGSVSYGPYETFPIFPVSKVNGKSQYLSVHQNGAFSTSAVNITLGVYNKESPITSQCAWAPKPDSLPSFLSTNSSFYVVDQEKGLSLMNFIIKGAANIAFDDAIWFPQNSSYFGDFMGYGTEQNYTYTRSDYVLFQGPISGIRTILSGANFPTINFPTVFTDTQPPRLKNLEFEFLSSGWMLIRAHITDDISGFNKLTLSTNGAIITQRNLVSGTIYDGIYELRTQIFLTASSTIIFLLDRVGNLENINDFYLSNPFYSLEKQVPNLPAPVVELADITTFRFEPNNINVTTFGSLCTMYLGYKGAKPEFPPAIYMRLSKSFDINSETDMDRIPLMQWDSTLGLYKYQFFVPPRLFSGNIDYLLSLSSYLL</sequence>
<dbReference type="PANTHER" id="PTHR31378">
    <property type="entry name" value="EGF-LIKE DOMAIN-CONTAINING PROTEIN-RELATED-RELATED"/>
    <property type="match status" value="1"/>
</dbReference>
<evidence type="ECO:0000259" key="1">
    <source>
        <dbReference type="Pfam" id="PF24893"/>
    </source>
</evidence>
<name>A0A8J4PJT4_9MYCE</name>
<reference evidence="2" key="1">
    <citation type="submission" date="2020-01" db="EMBL/GenBank/DDBJ databases">
        <title>Development of genomics and gene disruption for Polysphondylium violaceum indicates a role for the polyketide synthase stlB in stalk morphogenesis.</title>
        <authorList>
            <person name="Narita B."/>
            <person name="Kawabe Y."/>
            <person name="Kin K."/>
            <person name="Saito T."/>
            <person name="Gibbs R."/>
            <person name="Kuspa A."/>
            <person name="Muzny D."/>
            <person name="Queller D."/>
            <person name="Richards S."/>
            <person name="Strassman J."/>
            <person name="Sucgang R."/>
            <person name="Worley K."/>
            <person name="Schaap P."/>
        </authorList>
    </citation>
    <scope>NUCLEOTIDE SEQUENCE</scope>
    <source>
        <strain evidence="2">QSvi11</strain>
    </source>
</reference>
<dbReference type="Pfam" id="PF24893">
    <property type="entry name" value="DUF7743"/>
    <property type="match status" value="1"/>
</dbReference>